<keyword evidence="2" id="KW-0472">Membrane</keyword>
<keyword evidence="2" id="KW-1133">Transmembrane helix</keyword>
<evidence type="ECO:0000256" key="2">
    <source>
        <dbReference type="SAM" id="Phobius"/>
    </source>
</evidence>
<protein>
    <submittedName>
        <fullName evidence="3">Uncharacterized protein</fullName>
    </submittedName>
</protein>
<accession>A0A1M5PRZ6</accession>
<evidence type="ECO:0000313" key="3">
    <source>
        <dbReference type="EMBL" id="SHH04346.1"/>
    </source>
</evidence>
<gene>
    <name evidence="3" type="ORF">SAMN04488068_2267</name>
</gene>
<feature type="compositionally biased region" description="Basic residues" evidence="1">
    <location>
        <begin position="122"/>
        <end position="131"/>
    </location>
</feature>
<dbReference type="RefSeq" id="WP_139250256.1">
    <property type="nucleotide sequence ID" value="NZ_FQWZ01000005.1"/>
</dbReference>
<proteinExistence type="predicted"/>
<evidence type="ECO:0000256" key="1">
    <source>
        <dbReference type="SAM" id="MobiDB-lite"/>
    </source>
</evidence>
<dbReference type="AlphaFoldDB" id="A0A1M5PRZ6"/>
<organism evidence="3 4">
    <name type="scientific">Hydrocarboniphaga daqingensis</name>
    <dbReference type="NCBI Taxonomy" id="490188"/>
    <lineage>
        <taxon>Bacteria</taxon>
        <taxon>Pseudomonadati</taxon>
        <taxon>Pseudomonadota</taxon>
        <taxon>Gammaproteobacteria</taxon>
        <taxon>Nevskiales</taxon>
        <taxon>Nevskiaceae</taxon>
        <taxon>Hydrocarboniphaga</taxon>
    </lineage>
</organism>
<dbReference type="EMBL" id="FQWZ01000005">
    <property type="protein sequence ID" value="SHH04346.1"/>
    <property type="molecule type" value="Genomic_DNA"/>
</dbReference>
<feature type="transmembrane region" description="Helical" evidence="2">
    <location>
        <begin position="91"/>
        <end position="110"/>
    </location>
</feature>
<dbReference type="STRING" id="490188.SAMN04488068_2267"/>
<name>A0A1M5PRZ6_9GAMM</name>
<keyword evidence="4" id="KW-1185">Reference proteome</keyword>
<sequence>MIRLPPFIVLVLCLLLALTRVLGLHAHYMPSSHHDAVAALQTLDAQALEHDHDHSHDHSGLIAETASDHLAVHMAHGEVDADSPDKTTGKLPPMLMIGLLSAIAGLLLLPRRAPRYADARREHRHQRRWTHFKPLSHAPPLAG</sequence>
<reference evidence="3 4" key="1">
    <citation type="submission" date="2016-11" db="EMBL/GenBank/DDBJ databases">
        <authorList>
            <person name="Jaros S."/>
            <person name="Januszkiewicz K."/>
            <person name="Wedrychowicz H."/>
        </authorList>
    </citation>
    <scope>NUCLEOTIDE SEQUENCE [LARGE SCALE GENOMIC DNA]</scope>
    <source>
        <strain evidence="3 4">CGMCC 1.7049</strain>
    </source>
</reference>
<keyword evidence="2" id="KW-0812">Transmembrane</keyword>
<evidence type="ECO:0000313" key="4">
    <source>
        <dbReference type="Proteomes" id="UP000199758"/>
    </source>
</evidence>
<feature type="region of interest" description="Disordered" evidence="1">
    <location>
        <begin position="120"/>
        <end position="143"/>
    </location>
</feature>
<dbReference type="Proteomes" id="UP000199758">
    <property type="component" value="Unassembled WGS sequence"/>
</dbReference>